<dbReference type="AlphaFoldDB" id="A0A2A5QR93"/>
<feature type="region of interest" description="Disordered" evidence="1">
    <location>
        <begin position="43"/>
        <end position="65"/>
    </location>
</feature>
<organism evidence="2 3">
    <name type="scientific">Natrinema ejinorense</name>
    <dbReference type="NCBI Taxonomy" id="373386"/>
    <lineage>
        <taxon>Archaea</taxon>
        <taxon>Methanobacteriati</taxon>
        <taxon>Methanobacteriota</taxon>
        <taxon>Stenosarchaea group</taxon>
        <taxon>Halobacteria</taxon>
        <taxon>Halobacteriales</taxon>
        <taxon>Natrialbaceae</taxon>
        <taxon>Natrinema</taxon>
    </lineage>
</organism>
<dbReference type="Proteomes" id="UP000219689">
    <property type="component" value="Unassembled WGS sequence"/>
</dbReference>
<accession>A0A2A5QR93</accession>
<sequence>MSDQYRWVGSHAFRDHANDRVIEPGEELPEDIADQIAAAHPHDVEPIDEGGGGDPVGDMPPFPPQERTVEEIQDTLDEYDYPEDALEALEAAERDGKDRDTALDAITEARE</sequence>
<dbReference type="EMBL" id="NXNI01000001">
    <property type="protein sequence ID" value="PCR89315.1"/>
    <property type="molecule type" value="Genomic_DNA"/>
</dbReference>
<feature type="region of interest" description="Disordered" evidence="1">
    <location>
        <begin position="91"/>
        <end position="111"/>
    </location>
</feature>
<keyword evidence="3" id="KW-1185">Reference proteome</keyword>
<evidence type="ECO:0000313" key="2">
    <source>
        <dbReference type="EMBL" id="PCR89315.1"/>
    </source>
</evidence>
<name>A0A2A5QR93_9EURY</name>
<evidence type="ECO:0000313" key="3">
    <source>
        <dbReference type="Proteomes" id="UP000219689"/>
    </source>
</evidence>
<comment type="caution">
    <text evidence="2">The sequence shown here is derived from an EMBL/GenBank/DDBJ whole genome shotgun (WGS) entry which is preliminary data.</text>
</comment>
<dbReference type="OrthoDB" id="385348at2157"/>
<dbReference type="RefSeq" id="WP_097378263.1">
    <property type="nucleotide sequence ID" value="NZ_NXNI01000001.1"/>
</dbReference>
<protein>
    <submittedName>
        <fullName evidence="2">Uncharacterized protein</fullName>
    </submittedName>
</protein>
<proteinExistence type="predicted"/>
<gene>
    <name evidence="2" type="ORF">CP557_01440</name>
</gene>
<evidence type="ECO:0000256" key="1">
    <source>
        <dbReference type="SAM" id="MobiDB-lite"/>
    </source>
</evidence>
<reference evidence="2 3" key="1">
    <citation type="submission" date="2017-09" db="EMBL/GenBank/DDBJ databases">
        <title>Genome sequences of Natrinema ejinorence JCM 13890T.</title>
        <authorList>
            <person name="Roh S.W."/>
            <person name="Kim Y.B."/>
            <person name="Kim J.Y."/>
        </authorList>
    </citation>
    <scope>NUCLEOTIDE SEQUENCE [LARGE SCALE GENOMIC DNA]</scope>
    <source>
        <strain evidence="2 3">JCM 13890</strain>
    </source>
</reference>